<sequence>MPSKEQAFSNKIVSFVHQRMIAGASWTIVKGSKSTPYYDGMKGSIPPFNQESLTVSSVI</sequence>
<comment type="caution">
    <text evidence="1">The sequence shown here is derived from an EMBL/GenBank/DDBJ whole genome shotgun (WGS) entry which is preliminary data.</text>
</comment>
<evidence type="ECO:0000313" key="2">
    <source>
        <dbReference type="Proteomes" id="UP001223586"/>
    </source>
</evidence>
<dbReference type="RefSeq" id="WP_307231738.1">
    <property type="nucleotide sequence ID" value="NZ_JAUSTT010000024.1"/>
</dbReference>
<evidence type="ECO:0000313" key="1">
    <source>
        <dbReference type="EMBL" id="MDQ0177609.1"/>
    </source>
</evidence>
<name>A0ABT9WWD0_9BACI</name>
<dbReference type="Proteomes" id="UP001223586">
    <property type="component" value="Unassembled WGS sequence"/>
</dbReference>
<protein>
    <submittedName>
        <fullName evidence="1">Uncharacterized protein</fullName>
    </submittedName>
</protein>
<keyword evidence="2" id="KW-1185">Reference proteome</keyword>
<organism evidence="1 2">
    <name type="scientific">Bacillus chungangensis</name>
    <dbReference type="NCBI Taxonomy" id="587633"/>
    <lineage>
        <taxon>Bacteria</taxon>
        <taxon>Bacillati</taxon>
        <taxon>Bacillota</taxon>
        <taxon>Bacilli</taxon>
        <taxon>Bacillales</taxon>
        <taxon>Bacillaceae</taxon>
        <taxon>Bacillus</taxon>
    </lineage>
</organism>
<reference evidence="1 2" key="1">
    <citation type="submission" date="2023-07" db="EMBL/GenBank/DDBJ databases">
        <title>Genomic Encyclopedia of Type Strains, Phase IV (KMG-IV): sequencing the most valuable type-strain genomes for metagenomic binning, comparative biology and taxonomic classification.</title>
        <authorList>
            <person name="Goeker M."/>
        </authorList>
    </citation>
    <scope>NUCLEOTIDE SEQUENCE [LARGE SCALE GENOMIC DNA]</scope>
    <source>
        <strain evidence="1 2">DSM 23837</strain>
    </source>
</reference>
<proteinExistence type="predicted"/>
<accession>A0ABT9WWD0</accession>
<gene>
    <name evidence="1" type="ORF">J2S08_003489</name>
</gene>
<dbReference type="EMBL" id="JAUSTT010000024">
    <property type="protein sequence ID" value="MDQ0177609.1"/>
    <property type="molecule type" value="Genomic_DNA"/>
</dbReference>